<evidence type="ECO:0000313" key="2">
    <source>
        <dbReference type="EMBL" id="PTB39430.1"/>
    </source>
</evidence>
<evidence type="ECO:0000256" key="1">
    <source>
        <dbReference type="SAM" id="Phobius"/>
    </source>
</evidence>
<keyword evidence="1" id="KW-0472">Membrane</keyword>
<reference evidence="2 3" key="1">
    <citation type="submission" date="2016-07" db="EMBL/GenBank/DDBJ databases">
        <title>Multiple horizontal gene transfer events from other fungi enriched the ability of initially mycotrophic Trichoderma (Ascomycota) to feed on dead plant biomass.</title>
        <authorList>
            <consortium name="DOE Joint Genome Institute"/>
            <person name="Aerts A."/>
            <person name="Atanasova L."/>
            <person name="Chenthamara K."/>
            <person name="Zhang J."/>
            <person name="Grujic M."/>
            <person name="Henrissat B."/>
            <person name="Kuo A."/>
            <person name="Salamov A."/>
            <person name="Lipzen A."/>
            <person name="Labutti K."/>
            <person name="Barry K."/>
            <person name="Miao Y."/>
            <person name="Rahimi M.J."/>
            <person name="Shen Q."/>
            <person name="Grigoriev I.V."/>
            <person name="Kubicek C.P."/>
            <person name="Druzhinina I.S."/>
        </authorList>
    </citation>
    <scope>NUCLEOTIDE SEQUENCE [LARGE SCALE GENOMIC DNA]</scope>
    <source>
        <strain evidence="2 3">CBS 433.97</strain>
    </source>
</reference>
<keyword evidence="1" id="KW-0812">Transmembrane</keyword>
<dbReference type="Proteomes" id="UP000240493">
    <property type="component" value="Unassembled WGS sequence"/>
</dbReference>
<organism evidence="2 3">
    <name type="scientific">Trichoderma asperellum (strain ATCC 204424 / CBS 433.97 / NBRC 101777)</name>
    <dbReference type="NCBI Taxonomy" id="1042311"/>
    <lineage>
        <taxon>Eukaryota</taxon>
        <taxon>Fungi</taxon>
        <taxon>Dikarya</taxon>
        <taxon>Ascomycota</taxon>
        <taxon>Pezizomycotina</taxon>
        <taxon>Sordariomycetes</taxon>
        <taxon>Hypocreomycetidae</taxon>
        <taxon>Hypocreales</taxon>
        <taxon>Hypocreaceae</taxon>
        <taxon>Trichoderma</taxon>
    </lineage>
</organism>
<gene>
    <name evidence="2" type="ORF">M441DRAFT_437982</name>
</gene>
<keyword evidence="1" id="KW-1133">Transmembrane helix</keyword>
<feature type="transmembrane region" description="Helical" evidence="1">
    <location>
        <begin position="70"/>
        <end position="91"/>
    </location>
</feature>
<name>A0A2T3Z3U4_TRIA4</name>
<proteinExistence type="predicted"/>
<protein>
    <submittedName>
        <fullName evidence="2">Uncharacterized protein</fullName>
    </submittedName>
</protein>
<dbReference type="AlphaFoldDB" id="A0A2T3Z3U4"/>
<accession>A0A2T3Z3U4</accession>
<sequence>MCHFTVQDERPDVFRLVFPITELFLKRLRFYSPSLRRSTWPKLLRPTPIYAETTIRPLPGRQAHTSCPSLFSTNTILIVVLLVMGIVVQGIHLRSNALFSVQDPTDKSD</sequence>
<evidence type="ECO:0000313" key="3">
    <source>
        <dbReference type="Proteomes" id="UP000240493"/>
    </source>
</evidence>
<keyword evidence="3" id="KW-1185">Reference proteome</keyword>
<dbReference type="EMBL" id="KZ679264">
    <property type="protein sequence ID" value="PTB39430.1"/>
    <property type="molecule type" value="Genomic_DNA"/>
</dbReference>